<evidence type="ECO:0008006" key="3">
    <source>
        <dbReference type="Google" id="ProtNLM"/>
    </source>
</evidence>
<evidence type="ECO:0000313" key="1">
    <source>
        <dbReference type="EMBL" id="QSZ41591.1"/>
    </source>
</evidence>
<dbReference type="Proteomes" id="UP000671852">
    <property type="component" value="Chromosome"/>
</dbReference>
<reference evidence="1" key="2">
    <citation type="submission" date="2021-04" db="EMBL/GenBank/DDBJ databases">
        <title>Isolation and characterization of a novel species of the genus Sulfurimonas.</title>
        <authorList>
            <person name="Fukui M."/>
        </authorList>
    </citation>
    <scope>NUCLEOTIDE SEQUENCE</scope>
    <source>
        <strain evidence="1">H1576</strain>
    </source>
</reference>
<keyword evidence="2" id="KW-1185">Reference proteome</keyword>
<evidence type="ECO:0000313" key="2">
    <source>
        <dbReference type="Proteomes" id="UP000671852"/>
    </source>
</evidence>
<dbReference type="EMBL" id="CP046072">
    <property type="protein sequence ID" value="QSZ41591.1"/>
    <property type="molecule type" value="Genomic_DNA"/>
</dbReference>
<dbReference type="SUPFAM" id="SSF50998">
    <property type="entry name" value="Quinoprotein alcohol dehydrogenase-like"/>
    <property type="match status" value="1"/>
</dbReference>
<proteinExistence type="predicted"/>
<gene>
    <name evidence="1" type="ORF">GJV85_05540</name>
</gene>
<accession>A0A975AZS9</accession>
<dbReference type="RefSeq" id="WP_207562874.1">
    <property type="nucleotide sequence ID" value="NZ_CP046072.1"/>
</dbReference>
<dbReference type="Gene3D" id="2.130.10.10">
    <property type="entry name" value="YVTN repeat-like/Quinoprotein amine dehydrogenase"/>
    <property type="match status" value="1"/>
</dbReference>
<sequence>MKYLYFIALVPVVFFSACSTKEVYEPKQVASEWKSHNRYKNQIIDTSANVALLEDMSVLTASGNLKVDINASHRLISQSDGWIITASIDGDLLLTSKDDSSKVKSFNLKKTVAGASVNADDLAVIFADNEIAIYDIPTKELLFKEQGAKYLAADSRIVNPHFMKELVLFSTLDGKVIIVNNTLKKRLRTVIVSSEDSFNNVIALAIVDNKIIASTGYKLLSMSQKEIRAKYEIRNVTNDENSIFIATKQGEIISLTPDLQVNSKVKLPFAHFYGIISSGDKLYVLEKEGYLIVVDKKSFEYTVHEVDFDDGLVFTADSAFYVNDKKISIE</sequence>
<dbReference type="PROSITE" id="PS51257">
    <property type="entry name" value="PROKAR_LIPOPROTEIN"/>
    <property type="match status" value="1"/>
</dbReference>
<dbReference type="KEGG" id="saqt:GJV85_05540"/>
<dbReference type="InterPro" id="IPR011047">
    <property type="entry name" value="Quinoprotein_ADH-like_sf"/>
</dbReference>
<dbReference type="InterPro" id="IPR015943">
    <property type="entry name" value="WD40/YVTN_repeat-like_dom_sf"/>
</dbReference>
<name>A0A975AZS9_9BACT</name>
<reference evidence="1" key="1">
    <citation type="submission" date="2019-11" db="EMBL/GenBank/DDBJ databases">
        <authorList>
            <person name="Kojima H."/>
        </authorList>
    </citation>
    <scope>NUCLEOTIDE SEQUENCE</scope>
    <source>
        <strain evidence="1">H1576</strain>
    </source>
</reference>
<protein>
    <recommendedName>
        <fullName evidence="3">Lipoprotein</fullName>
    </recommendedName>
</protein>
<organism evidence="1 2">
    <name type="scientific">Sulfurimonas aquatica</name>
    <dbReference type="NCBI Taxonomy" id="2672570"/>
    <lineage>
        <taxon>Bacteria</taxon>
        <taxon>Pseudomonadati</taxon>
        <taxon>Campylobacterota</taxon>
        <taxon>Epsilonproteobacteria</taxon>
        <taxon>Campylobacterales</taxon>
        <taxon>Sulfurimonadaceae</taxon>
        <taxon>Sulfurimonas</taxon>
    </lineage>
</organism>
<dbReference type="AlphaFoldDB" id="A0A975AZS9"/>